<dbReference type="GO" id="GO:0003677">
    <property type="term" value="F:DNA binding"/>
    <property type="evidence" value="ECO:0007669"/>
    <property type="project" value="UniProtKB-KW"/>
</dbReference>
<keyword evidence="2" id="KW-0238">DNA-binding</keyword>
<dbReference type="PRINTS" id="PR00038">
    <property type="entry name" value="HTHLUXR"/>
</dbReference>
<comment type="caution">
    <text evidence="2">The sequence shown here is derived from an EMBL/GenBank/DDBJ whole genome shotgun (WGS) entry which is preliminary data.</text>
</comment>
<keyword evidence="3" id="KW-1185">Reference proteome</keyword>
<feature type="domain" description="HTH luxR-type" evidence="1">
    <location>
        <begin position="102"/>
        <end position="159"/>
    </location>
</feature>
<evidence type="ECO:0000313" key="2">
    <source>
        <dbReference type="EMBL" id="NJC41693.1"/>
    </source>
</evidence>
<dbReference type="SUPFAM" id="SSF46894">
    <property type="entry name" value="C-terminal effector domain of the bipartite response regulators"/>
    <property type="match status" value="1"/>
</dbReference>
<dbReference type="InterPro" id="IPR036388">
    <property type="entry name" value="WH-like_DNA-bd_sf"/>
</dbReference>
<gene>
    <name evidence="2" type="ORF">GGQ87_001951</name>
</gene>
<reference evidence="2 3" key="1">
    <citation type="submission" date="2020-03" db="EMBL/GenBank/DDBJ databases">
        <title>Genomic Encyclopedia of Type Strains, Phase IV (KMG-IV): sequencing the most valuable type-strain genomes for metagenomic binning, comparative biology and taxonomic classification.</title>
        <authorList>
            <person name="Goeker M."/>
        </authorList>
    </citation>
    <scope>NUCLEOTIDE SEQUENCE [LARGE SCALE GENOMIC DNA]</scope>
    <source>
        <strain evidence="2 3">DSM 4736</strain>
    </source>
</reference>
<evidence type="ECO:0000259" key="1">
    <source>
        <dbReference type="SMART" id="SM00421"/>
    </source>
</evidence>
<dbReference type="GO" id="GO:0006355">
    <property type="term" value="P:regulation of DNA-templated transcription"/>
    <property type="evidence" value="ECO:0007669"/>
    <property type="project" value="InterPro"/>
</dbReference>
<dbReference type="Gene3D" id="1.10.10.10">
    <property type="entry name" value="Winged helix-like DNA-binding domain superfamily/Winged helix DNA-binding domain"/>
    <property type="match status" value="1"/>
</dbReference>
<dbReference type="InterPro" id="IPR016032">
    <property type="entry name" value="Sig_transdc_resp-reg_C-effctor"/>
</dbReference>
<dbReference type="AlphaFoldDB" id="A0A7X6BN20"/>
<proteinExistence type="predicted"/>
<dbReference type="EMBL" id="JAATJM010000001">
    <property type="protein sequence ID" value="NJC41693.1"/>
    <property type="molecule type" value="Genomic_DNA"/>
</dbReference>
<dbReference type="SMART" id="SM00421">
    <property type="entry name" value="HTH_LUXR"/>
    <property type="match status" value="1"/>
</dbReference>
<protein>
    <submittedName>
        <fullName evidence="2">DNA-binding CsgD family transcriptional regulator</fullName>
    </submittedName>
</protein>
<dbReference type="CDD" id="cd06170">
    <property type="entry name" value="LuxR_C_like"/>
    <property type="match status" value="1"/>
</dbReference>
<dbReference type="InterPro" id="IPR000792">
    <property type="entry name" value="Tscrpt_reg_LuxR_C"/>
</dbReference>
<organism evidence="2 3">
    <name type="scientific">Brevundimonas alba</name>
    <dbReference type="NCBI Taxonomy" id="74314"/>
    <lineage>
        <taxon>Bacteria</taxon>
        <taxon>Pseudomonadati</taxon>
        <taxon>Pseudomonadota</taxon>
        <taxon>Alphaproteobacteria</taxon>
        <taxon>Caulobacterales</taxon>
        <taxon>Caulobacteraceae</taxon>
        <taxon>Brevundimonas</taxon>
    </lineage>
</organism>
<dbReference type="Proteomes" id="UP000587415">
    <property type="component" value="Unassembled WGS sequence"/>
</dbReference>
<dbReference type="RefSeq" id="WP_168046999.1">
    <property type="nucleotide sequence ID" value="NZ_JAATJM010000001.1"/>
</dbReference>
<evidence type="ECO:0000313" key="3">
    <source>
        <dbReference type="Proteomes" id="UP000587415"/>
    </source>
</evidence>
<name>A0A7X6BN20_9CAUL</name>
<sequence length="165" mass="18174">MDYDHQILWANDNFRALDRRSVLRVHDGALAFSDRNRQSDFGAFVGQLGDVASAWILDKAEGAFLLLRCARLVPEGHAPAVACVVYDSQDRAGAVWGDFGPRFGLTAAEAVLARRLADGELLADLASSLSITQETAKTHLRRIYAKLGVGSREEFYAHLLPFRIS</sequence>
<dbReference type="Pfam" id="PF00196">
    <property type="entry name" value="GerE"/>
    <property type="match status" value="1"/>
</dbReference>
<accession>A0A7X6BN20</accession>